<sequence length="86" mass="9972">MKVYFSKNFDKGYKKLQRKIMRKADERIVLFSINPTDSILNNHLLFGKYEGHRSINITGDLRAIYTMIDEDTALFVAIGTHSQLYG</sequence>
<organism evidence="2 3">
    <name type="scientific">Candidatus Doudnabacteria bacterium RIFCSPHIGHO2_12_FULL_48_16</name>
    <dbReference type="NCBI Taxonomy" id="1817838"/>
    <lineage>
        <taxon>Bacteria</taxon>
        <taxon>Candidatus Doudnaibacteriota</taxon>
    </lineage>
</organism>
<dbReference type="InterPro" id="IPR007712">
    <property type="entry name" value="RelE/ParE_toxin"/>
</dbReference>
<comment type="caution">
    <text evidence="2">The sequence shown here is derived from an EMBL/GenBank/DDBJ whole genome shotgun (WGS) entry which is preliminary data.</text>
</comment>
<dbReference type="InterPro" id="IPR035093">
    <property type="entry name" value="RelE/ParE_toxin_dom_sf"/>
</dbReference>
<accession>A0A1F5PLH6</accession>
<dbReference type="AlphaFoldDB" id="A0A1F5PLH6"/>
<protein>
    <recommendedName>
        <fullName evidence="4">Type II toxin-antitoxin system mRNA interferase toxin, RelE/StbE family</fullName>
    </recommendedName>
</protein>
<evidence type="ECO:0000313" key="2">
    <source>
        <dbReference type="EMBL" id="OGE90761.1"/>
    </source>
</evidence>
<dbReference type="NCBIfam" id="TIGR02385">
    <property type="entry name" value="RelE_StbE"/>
    <property type="match status" value="1"/>
</dbReference>
<dbReference type="EMBL" id="MFEY01000004">
    <property type="protein sequence ID" value="OGE90761.1"/>
    <property type="molecule type" value="Genomic_DNA"/>
</dbReference>
<name>A0A1F5PLH6_9BACT</name>
<dbReference type="Gene3D" id="3.30.2310.20">
    <property type="entry name" value="RelE-like"/>
    <property type="match status" value="1"/>
</dbReference>
<evidence type="ECO:0000256" key="1">
    <source>
        <dbReference type="ARBA" id="ARBA00022649"/>
    </source>
</evidence>
<keyword evidence="1" id="KW-1277">Toxin-antitoxin system</keyword>
<evidence type="ECO:0000313" key="3">
    <source>
        <dbReference type="Proteomes" id="UP000177682"/>
    </source>
</evidence>
<dbReference type="Proteomes" id="UP000177682">
    <property type="component" value="Unassembled WGS sequence"/>
</dbReference>
<gene>
    <name evidence="2" type="ORF">A3E29_01390</name>
</gene>
<dbReference type="InterPro" id="IPR004386">
    <property type="entry name" value="Toxin_YafQ-like"/>
</dbReference>
<proteinExistence type="predicted"/>
<evidence type="ECO:0008006" key="4">
    <source>
        <dbReference type="Google" id="ProtNLM"/>
    </source>
</evidence>
<reference evidence="2 3" key="1">
    <citation type="journal article" date="2016" name="Nat. Commun.">
        <title>Thousands of microbial genomes shed light on interconnected biogeochemical processes in an aquifer system.</title>
        <authorList>
            <person name="Anantharaman K."/>
            <person name="Brown C.T."/>
            <person name="Hug L.A."/>
            <person name="Sharon I."/>
            <person name="Castelle C.J."/>
            <person name="Probst A.J."/>
            <person name="Thomas B.C."/>
            <person name="Singh A."/>
            <person name="Wilkins M.J."/>
            <person name="Karaoz U."/>
            <person name="Brodie E.L."/>
            <person name="Williams K.H."/>
            <person name="Hubbard S.S."/>
            <person name="Banfield J.F."/>
        </authorList>
    </citation>
    <scope>NUCLEOTIDE SEQUENCE [LARGE SCALE GENOMIC DNA]</scope>
</reference>
<dbReference type="SUPFAM" id="SSF143011">
    <property type="entry name" value="RelE-like"/>
    <property type="match status" value="1"/>
</dbReference>
<dbReference type="Pfam" id="PF15738">
    <property type="entry name" value="YafQ_toxin"/>
    <property type="match status" value="1"/>
</dbReference>